<evidence type="ECO:0000256" key="1">
    <source>
        <dbReference type="ARBA" id="ARBA00022741"/>
    </source>
</evidence>
<proteinExistence type="predicted"/>
<dbReference type="InterPro" id="IPR027417">
    <property type="entry name" value="P-loop_NTPase"/>
</dbReference>
<evidence type="ECO:0000256" key="4">
    <source>
        <dbReference type="ARBA" id="ARBA00022840"/>
    </source>
</evidence>
<sequence length="53" mass="6127">MTADLVVICGCVDGLMPYRETGLSGEDLKRFVEEQRRLFYVGITRTRKHFTAF</sequence>
<name>A0A7K4DMT1_9EURY</name>
<keyword evidence="4" id="KW-0067">ATP-binding</keyword>
<dbReference type="GO" id="GO:0005524">
    <property type="term" value="F:ATP binding"/>
    <property type="evidence" value="ECO:0007669"/>
    <property type="project" value="UniProtKB-KW"/>
</dbReference>
<reference evidence="6 7" key="1">
    <citation type="submission" date="2020-04" db="EMBL/GenBank/DDBJ databases">
        <title>Draft genome of Methanobacterium subterraneum isolated from animal feces.</title>
        <authorList>
            <person name="Ouboter H.T."/>
            <person name="Berger S."/>
            <person name="Gungor E."/>
            <person name="Jetten M.S.M."/>
            <person name="Welte C.U."/>
        </authorList>
    </citation>
    <scope>NUCLEOTIDE SEQUENCE [LARGE SCALE GENOMIC DNA]</scope>
    <source>
        <strain evidence="6">HO_2020</strain>
    </source>
</reference>
<dbReference type="EMBL" id="JABBYL010000029">
    <property type="protein sequence ID" value="NMO09771.1"/>
    <property type="molecule type" value="Genomic_DNA"/>
</dbReference>
<dbReference type="GO" id="GO:0004386">
    <property type="term" value="F:helicase activity"/>
    <property type="evidence" value="ECO:0007669"/>
    <property type="project" value="UniProtKB-KW"/>
</dbReference>
<dbReference type="InterPro" id="IPR014017">
    <property type="entry name" value="DNA_helicase_UvrD-like_C"/>
</dbReference>
<accession>A0A7K4DMT1</accession>
<dbReference type="SUPFAM" id="SSF52540">
    <property type="entry name" value="P-loop containing nucleoside triphosphate hydrolases"/>
    <property type="match status" value="1"/>
</dbReference>
<evidence type="ECO:0000313" key="7">
    <source>
        <dbReference type="Proteomes" id="UP000591058"/>
    </source>
</evidence>
<dbReference type="GO" id="GO:0016787">
    <property type="term" value="F:hydrolase activity"/>
    <property type="evidence" value="ECO:0007669"/>
    <property type="project" value="UniProtKB-KW"/>
</dbReference>
<gene>
    <name evidence="6" type="ORF">HG719_08000</name>
</gene>
<dbReference type="Proteomes" id="UP000591058">
    <property type="component" value="Unassembled WGS sequence"/>
</dbReference>
<evidence type="ECO:0000313" key="6">
    <source>
        <dbReference type="EMBL" id="NMO09771.1"/>
    </source>
</evidence>
<dbReference type="AlphaFoldDB" id="A0A7K4DMT1"/>
<organism evidence="6 7">
    <name type="scientific">Methanobacterium subterraneum</name>
    <dbReference type="NCBI Taxonomy" id="59277"/>
    <lineage>
        <taxon>Archaea</taxon>
        <taxon>Methanobacteriati</taxon>
        <taxon>Methanobacteriota</taxon>
        <taxon>Methanomada group</taxon>
        <taxon>Methanobacteria</taxon>
        <taxon>Methanobacteriales</taxon>
        <taxon>Methanobacteriaceae</taxon>
        <taxon>Methanobacterium</taxon>
    </lineage>
</organism>
<evidence type="ECO:0000259" key="5">
    <source>
        <dbReference type="Pfam" id="PF13361"/>
    </source>
</evidence>
<dbReference type="RefSeq" id="WP_198517200.1">
    <property type="nucleotide sequence ID" value="NZ_CP017768.1"/>
</dbReference>
<keyword evidence="3" id="KW-0347">Helicase</keyword>
<dbReference type="Pfam" id="PF13361">
    <property type="entry name" value="UvrD_C"/>
    <property type="match status" value="1"/>
</dbReference>
<dbReference type="GeneID" id="43419628"/>
<evidence type="ECO:0000256" key="3">
    <source>
        <dbReference type="ARBA" id="ARBA00022806"/>
    </source>
</evidence>
<keyword evidence="1" id="KW-0547">Nucleotide-binding</keyword>
<dbReference type="Gene3D" id="3.40.50.300">
    <property type="entry name" value="P-loop containing nucleotide triphosphate hydrolases"/>
    <property type="match status" value="1"/>
</dbReference>
<comment type="caution">
    <text evidence="6">The sequence shown here is derived from an EMBL/GenBank/DDBJ whole genome shotgun (WGS) entry which is preliminary data.</text>
</comment>
<evidence type="ECO:0000256" key="2">
    <source>
        <dbReference type="ARBA" id="ARBA00022801"/>
    </source>
</evidence>
<protein>
    <recommendedName>
        <fullName evidence="5">UvrD-like helicase C-terminal domain-containing protein</fullName>
    </recommendedName>
</protein>
<feature type="domain" description="UvrD-like helicase C-terminal" evidence="5">
    <location>
        <begin position="4"/>
        <end position="49"/>
    </location>
</feature>
<keyword evidence="2" id="KW-0378">Hydrolase</keyword>